<comment type="caution">
    <text evidence="3">The sequence shown here is derived from an EMBL/GenBank/DDBJ whole genome shotgun (WGS) entry which is preliminary data.</text>
</comment>
<accession>A0ABW4JET1</accession>
<keyword evidence="1 3" id="KW-0328">Glycosyltransferase</keyword>
<keyword evidence="4" id="KW-1185">Reference proteome</keyword>
<dbReference type="Pfam" id="PF13692">
    <property type="entry name" value="Glyco_trans_1_4"/>
    <property type="match status" value="1"/>
</dbReference>
<dbReference type="SUPFAM" id="SSF53756">
    <property type="entry name" value="UDP-Glycosyltransferase/glycogen phosphorylase"/>
    <property type="match status" value="1"/>
</dbReference>
<protein>
    <submittedName>
        <fullName evidence="3">Glycosyltransferase</fullName>
        <ecNumber evidence="3">2.4.-.-</ecNumber>
    </submittedName>
</protein>
<evidence type="ECO:0000313" key="3">
    <source>
        <dbReference type="EMBL" id="MFD1674178.1"/>
    </source>
</evidence>
<evidence type="ECO:0000313" key="4">
    <source>
        <dbReference type="Proteomes" id="UP001597079"/>
    </source>
</evidence>
<dbReference type="PANTHER" id="PTHR12526:SF510">
    <property type="entry name" value="D-INOSITOL 3-PHOSPHATE GLYCOSYLTRANSFERASE"/>
    <property type="match status" value="1"/>
</dbReference>
<dbReference type="EMBL" id="JBHUCX010000018">
    <property type="protein sequence ID" value="MFD1674178.1"/>
    <property type="molecule type" value="Genomic_DNA"/>
</dbReference>
<dbReference type="PANTHER" id="PTHR12526">
    <property type="entry name" value="GLYCOSYLTRANSFERASE"/>
    <property type="match status" value="1"/>
</dbReference>
<organism evidence="3 4">
    <name type="scientific">Alicyclobacillus fodiniaquatilis</name>
    <dbReference type="NCBI Taxonomy" id="1661150"/>
    <lineage>
        <taxon>Bacteria</taxon>
        <taxon>Bacillati</taxon>
        <taxon>Bacillota</taxon>
        <taxon>Bacilli</taxon>
        <taxon>Bacillales</taxon>
        <taxon>Alicyclobacillaceae</taxon>
        <taxon>Alicyclobacillus</taxon>
    </lineage>
</organism>
<sequence>MQAKPRLLVIGQAVKPTGYARVLQSVVSRIHPTFDILYFGMNYKGPRLQQAGWVLEPNRLPGDIYGYEQCPSLLASFQPHLVWMCHDPILFAIHHPIIRRFEGTRNPKVAYYCPVEFPVSSGTDPFGISTLSAADRLVAYNQFGRSEIAHSMTADASMRFSTGDNIETIPHGVDTKQFYPLAGYPHKANLQASRIAARRKLFPGRPDLLDAFIVLNANRNSQRKRIDLTLEAFAKFAQNKADVWLHLHMKPLDMGVDVLQLAHSLGISHRLLLTSPADTLDVWHDEQLNLIYNASDVGINTSTGEGWGLVAFEHAATGAAQIVPNHSACRELWQAHGLLVDTVSQDVRSDMNARLDPGASQAFAKDKGTDSGVVSVSNTAKALQSLYEDRQLLGDWSEKAYCYANAPSFHWDNIAEQWKTLFLDMLAEGEPCQI</sequence>
<dbReference type="GO" id="GO:0016757">
    <property type="term" value="F:glycosyltransferase activity"/>
    <property type="evidence" value="ECO:0007669"/>
    <property type="project" value="UniProtKB-KW"/>
</dbReference>
<evidence type="ECO:0000256" key="2">
    <source>
        <dbReference type="ARBA" id="ARBA00022679"/>
    </source>
</evidence>
<dbReference type="Gene3D" id="3.40.50.2000">
    <property type="entry name" value="Glycogen Phosphorylase B"/>
    <property type="match status" value="1"/>
</dbReference>
<keyword evidence="2 3" id="KW-0808">Transferase</keyword>
<gene>
    <name evidence="3" type="ORF">ACFSB2_05555</name>
</gene>
<dbReference type="Proteomes" id="UP001597079">
    <property type="component" value="Unassembled WGS sequence"/>
</dbReference>
<name>A0ABW4JET1_9BACL</name>
<proteinExistence type="predicted"/>
<evidence type="ECO:0000256" key="1">
    <source>
        <dbReference type="ARBA" id="ARBA00022676"/>
    </source>
</evidence>
<reference evidence="4" key="1">
    <citation type="journal article" date="2019" name="Int. J. Syst. Evol. Microbiol.">
        <title>The Global Catalogue of Microorganisms (GCM) 10K type strain sequencing project: providing services to taxonomists for standard genome sequencing and annotation.</title>
        <authorList>
            <consortium name="The Broad Institute Genomics Platform"/>
            <consortium name="The Broad Institute Genome Sequencing Center for Infectious Disease"/>
            <person name="Wu L."/>
            <person name="Ma J."/>
        </authorList>
    </citation>
    <scope>NUCLEOTIDE SEQUENCE [LARGE SCALE GENOMIC DNA]</scope>
    <source>
        <strain evidence="4">CGMCC 1.12286</strain>
    </source>
</reference>
<dbReference type="RefSeq" id="WP_377941998.1">
    <property type="nucleotide sequence ID" value="NZ_JBHUCX010000018.1"/>
</dbReference>
<dbReference type="EC" id="2.4.-.-" evidence="3"/>